<sequence length="114" mass="12485">MPILRDTLIAALYIFILPITHFVPNLCSERNSEMSITRYKDPIPEGVSVFTTLAEAAKIQLANPAASLYPFNDGHYIKDPDGTVIAVAADEICEELDHRIAELDAKIAAGELTD</sequence>
<dbReference type="RefSeq" id="XP_040637456.1">
    <property type="nucleotide sequence ID" value="XM_040784563.1"/>
</dbReference>
<dbReference type="AlphaFoldDB" id="A0A017S9P4"/>
<dbReference type="GeneID" id="63699687"/>
<name>A0A017S9P4_ASPRC</name>
<organism evidence="2 3">
    <name type="scientific">Aspergillus ruber (strain CBS 135680)</name>
    <dbReference type="NCBI Taxonomy" id="1388766"/>
    <lineage>
        <taxon>Eukaryota</taxon>
        <taxon>Fungi</taxon>
        <taxon>Dikarya</taxon>
        <taxon>Ascomycota</taxon>
        <taxon>Pezizomycotina</taxon>
        <taxon>Eurotiomycetes</taxon>
        <taxon>Eurotiomycetidae</taxon>
        <taxon>Eurotiales</taxon>
        <taxon>Aspergillaceae</taxon>
        <taxon>Aspergillus</taxon>
        <taxon>Aspergillus subgen. Aspergillus</taxon>
    </lineage>
</organism>
<feature type="chain" id="PRO_5001499241" evidence="1">
    <location>
        <begin position="23"/>
        <end position="114"/>
    </location>
</feature>
<keyword evidence="3" id="KW-1185">Reference proteome</keyword>
<evidence type="ECO:0000313" key="3">
    <source>
        <dbReference type="Proteomes" id="UP000019804"/>
    </source>
</evidence>
<keyword evidence="1" id="KW-0732">Signal</keyword>
<dbReference type="EMBL" id="KK088429">
    <property type="protein sequence ID" value="EYE93768.1"/>
    <property type="molecule type" value="Genomic_DNA"/>
</dbReference>
<feature type="signal peptide" evidence="1">
    <location>
        <begin position="1"/>
        <end position="22"/>
    </location>
</feature>
<evidence type="ECO:0000256" key="1">
    <source>
        <dbReference type="SAM" id="SignalP"/>
    </source>
</evidence>
<proteinExistence type="predicted"/>
<protein>
    <submittedName>
        <fullName evidence="2">Uncharacterized protein</fullName>
    </submittedName>
</protein>
<reference evidence="3" key="1">
    <citation type="journal article" date="2014" name="Nat. Commun.">
        <title>Genomic adaptations of the halophilic Dead Sea filamentous fungus Eurotium rubrum.</title>
        <authorList>
            <person name="Kis-Papo T."/>
            <person name="Weig A.R."/>
            <person name="Riley R."/>
            <person name="Persoh D."/>
            <person name="Salamov A."/>
            <person name="Sun H."/>
            <person name="Lipzen A."/>
            <person name="Wasser S.P."/>
            <person name="Rambold G."/>
            <person name="Grigoriev I.V."/>
            <person name="Nevo E."/>
        </authorList>
    </citation>
    <scope>NUCLEOTIDE SEQUENCE [LARGE SCALE GENOMIC DNA]</scope>
    <source>
        <strain evidence="3">CBS 135680</strain>
    </source>
</reference>
<gene>
    <name evidence="2" type="ORF">EURHEDRAFT_459223</name>
</gene>
<accession>A0A017S9P4</accession>
<dbReference type="OrthoDB" id="4435242at2759"/>
<dbReference type="Proteomes" id="UP000019804">
    <property type="component" value="Unassembled WGS sequence"/>
</dbReference>
<dbReference type="HOGENOM" id="CLU_170479_0_0_1"/>
<evidence type="ECO:0000313" key="2">
    <source>
        <dbReference type="EMBL" id="EYE93768.1"/>
    </source>
</evidence>